<evidence type="ECO:0000313" key="2">
    <source>
        <dbReference type="Proteomes" id="UP000016566"/>
    </source>
</evidence>
<name>U3AJF8_9RHOB</name>
<reference evidence="1" key="1">
    <citation type="journal article" date="2013" name="Genome Announc.">
        <title>Draft Genome Sequence of Loktanella cinnabarina LL-001T, Isolated from Deep-Sea Floor Sediment.</title>
        <authorList>
            <person name="Nishi S."/>
            <person name="Tsubouchi T."/>
            <person name="Takaki Y."/>
            <person name="Koyanagi R."/>
            <person name="Satoh N."/>
            <person name="Maruyama T."/>
            <person name="Hatada Y."/>
        </authorList>
    </citation>
    <scope>NUCLEOTIDE SEQUENCE [LARGE SCALE GENOMIC DNA]</scope>
    <source>
        <strain evidence="1">LL-001</strain>
    </source>
</reference>
<sequence length="81" mass="8601">MRAYERIARLAASLVEEGGYLVLCSCSHAADLTKFRAACARGIGKAGRRGAICYTGFAGADHPVLPQLAEGGYLKALVFRL</sequence>
<organism evidence="1 2">
    <name type="scientific">Limimaricola cinnabarinus LL-001</name>
    <dbReference type="NCBI Taxonomy" id="1337093"/>
    <lineage>
        <taxon>Bacteria</taxon>
        <taxon>Pseudomonadati</taxon>
        <taxon>Pseudomonadota</taxon>
        <taxon>Alphaproteobacteria</taxon>
        <taxon>Rhodobacterales</taxon>
        <taxon>Paracoccaceae</taxon>
        <taxon>Limimaricola</taxon>
    </lineage>
</organism>
<gene>
    <name evidence="1" type="ORF">MBELCI_0970</name>
</gene>
<protein>
    <submittedName>
        <fullName evidence="1">LSU m5C1962 methyltransferase RlmI</fullName>
    </submittedName>
</protein>
<dbReference type="Gene3D" id="3.40.50.150">
    <property type="entry name" value="Vaccinia Virus protein VP39"/>
    <property type="match status" value="1"/>
</dbReference>
<dbReference type="PANTHER" id="PTHR42873">
    <property type="entry name" value="RIBOSOMAL RNA LARGE SUBUNIT METHYLTRANSFERASE"/>
    <property type="match status" value="1"/>
</dbReference>
<dbReference type="SUPFAM" id="SSF53335">
    <property type="entry name" value="S-adenosyl-L-methionine-dependent methyltransferases"/>
    <property type="match status" value="1"/>
</dbReference>
<dbReference type="Proteomes" id="UP000016566">
    <property type="component" value="Unassembled WGS sequence"/>
</dbReference>
<keyword evidence="1" id="KW-0808">Transferase</keyword>
<dbReference type="PANTHER" id="PTHR42873:SF1">
    <property type="entry name" value="S-ADENOSYLMETHIONINE-DEPENDENT METHYLTRANSFERASE DOMAIN-CONTAINING PROTEIN"/>
    <property type="match status" value="1"/>
</dbReference>
<keyword evidence="1" id="KW-0489">Methyltransferase</keyword>
<dbReference type="EMBL" id="BATB01000007">
    <property type="protein sequence ID" value="GAD54918.1"/>
    <property type="molecule type" value="Genomic_DNA"/>
</dbReference>
<dbReference type="AlphaFoldDB" id="U3AJF8"/>
<dbReference type="GO" id="GO:0008168">
    <property type="term" value="F:methyltransferase activity"/>
    <property type="evidence" value="ECO:0007669"/>
    <property type="project" value="UniProtKB-KW"/>
</dbReference>
<dbReference type="STRING" id="1337093.MBELCI_0970"/>
<dbReference type="eggNOG" id="COG1092">
    <property type="taxonomic scope" value="Bacteria"/>
</dbReference>
<dbReference type="GO" id="GO:0032259">
    <property type="term" value="P:methylation"/>
    <property type="evidence" value="ECO:0007669"/>
    <property type="project" value="UniProtKB-KW"/>
</dbReference>
<comment type="caution">
    <text evidence="1">The sequence shown here is derived from an EMBL/GenBank/DDBJ whole genome shotgun (WGS) entry which is preliminary data.</text>
</comment>
<accession>U3AJF8</accession>
<dbReference type="InterPro" id="IPR029063">
    <property type="entry name" value="SAM-dependent_MTases_sf"/>
</dbReference>
<keyword evidence="2" id="KW-1185">Reference proteome</keyword>
<proteinExistence type="predicted"/>
<evidence type="ECO:0000313" key="1">
    <source>
        <dbReference type="EMBL" id="GAD54918.1"/>
    </source>
</evidence>